<dbReference type="PANTHER" id="PTHR11017">
    <property type="entry name" value="LEUCINE-RICH REPEAT-CONTAINING PROTEIN"/>
    <property type="match status" value="1"/>
</dbReference>
<dbReference type="SUPFAM" id="SSF52058">
    <property type="entry name" value="L domain-like"/>
    <property type="match status" value="2"/>
</dbReference>
<dbReference type="Proteomes" id="UP000077755">
    <property type="component" value="Chromosome 9"/>
</dbReference>
<dbReference type="InterPro" id="IPR000157">
    <property type="entry name" value="TIR_dom"/>
</dbReference>
<dbReference type="GO" id="GO:0006952">
    <property type="term" value="P:defense response"/>
    <property type="evidence" value="ECO:0007669"/>
    <property type="project" value="UniProtKB-KW"/>
</dbReference>
<name>A0AAF1BE90_DAUCS</name>
<dbReference type="EMBL" id="CP093351">
    <property type="protein sequence ID" value="WOH16549.1"/>
    <property type="molecule type" value="Genomic_DNA"/>
</dbReference>
<dbReference type="Gene3D" id="3.40.50.10140">
    <property type="entry name" value="Toll/interleukin-1 receptor homology (TIR) domain"/>
    <property type="match status" value="1"/>
</dbReference>
<evidence type="ECO:0000313" key="6">
    <source>
        <dbReference type="EMBL" id="WOH16549.1"/>
    </source>
</evidence>
<reference evidence="6" key="1">
    <citation type="journal article" date="2016" name="Nat. Genet.">
        <title>A high-quality carrot genome assembly provides new insights into carotenoid accumulation and asterid genome evolution.</title>
        <authorList>
            <person name="Iorizzo M."/>
            <person name="Ellison S."/>
            <person name="Senalik D."/>
            <person name="Zeng P."/>
            <person name="Satapoomin P."/>
            <person name="Huang J."/>
            <person name="Bowman M."/>
            <person name="Iovene M."/>
            <person name="Sanseverino W."/>
            <person name="Cavagnaro P."/>
            <person name="Yildiz M."/>
            <person name="Macko-Podgorni A."/>
            <person name="Moranska E."/>
            <person name="Grzebelus E."/>
            <person name="Grzebelus D."/>
            <person name="Ashrafi H."/>
            <person name="Zheng Z."/>
            <person name="Cheng S."/>
            <person name="Spooner D."/>
            <person name="Van Deynze A."/>
            <person name="Simon P."/>
        </authorList>
    </citation>
    <scope>NUCLEOTIDE SEQUENCE</scope>
    <source>
        <tissue evidence="6">Leaf</tissue>
    </source>
</reference>
<dbReference type="Pfam" id="PF00931">
    <property type="entry name" value="NB-ARC"/>
    <property type="match status" value="1"/>
</dbReference>
<evidence type="ECO:0000259" key="5">
    <source>
        <dbReference type="PROSITE" id="PS50104"/>
    </source>
</evidence>
<dbReference type="InterPro" id="IPR055414">
    <property type="entry name" value="LRR_R13L4/SHOC2-like"/>
</dbReference>
<reference evidence="6" key="2">
    <citation type="submission" date="2022-03" db="EMBL/GenBank/DDBJ databases">
        <title>Draft title - Genomic analysis of global carrot germplasm unveils the trajectory of domestication and the origin of high carotenoid orange carrot.</title>
        <authorList>
            <person name="Iorizzo M."/>
            <person name="Ellison S."/>
            <person name="Senalik D."/>
            <person name="Macko-Podgorni A."/>
            <person name="Grzebelus D."/>
            <person name="Bostan H."/>
            <person name="Rolling W."/>
            <person name="Curaba J."/>
            <person name="Simon P."/>
        </authorList>
    </citation>
    <scope>NUCLEOTIDE SEQUENCE</scope>
    <source>
        <tissue evidence="6">Leaf</tissue>
    </source>
</reference>
<dbReference type="InterPro" id="IPR002182">
    <property type="entry name" value="NB-ARC"/>
</dbReference>
<keyword evidence="3" id="KW-0611">Plant defense</keyword>
<evidence type="ECO:0000256" key="4">
    <source>
        <dbReference type="ARBA" id="ARBA00023027"/>
    </source>
</evidence>
<dbReference type="SMART" id="SM00382">
    <property type="entry name" value="AAA"/>
    <property type="match status" value="1"/>
</dbReference>
<dbReference type="InterPro" id="IPR035897">
    <property type="entry name" value="Toll_tir_struct_dom_sf"/>
</dbReference>
<dbReference type="SUPFAM" id="SSF52200">
    <property type="entry name" value="Toll/Interleukin receptor TIR domain"/>
    <property type="match status" value="1"/>
</dbReference>
<dbReference type="PANTHER" id="PTHR11017:SF271">
    <property type="entry name" value="DISEASE RESISTANCE PROTEIN (TIR-NBS-LRR CLASS) FAMILY"/>
    <property type="match status" value="1"/>
</dbReference>
<dbReference type="KEGG" id="dcr:108201759"/>
<dbReference type="InterPro" id="IPR003593">
    <property type="entry name" value="AAA+_ATPase"/>
</dbReference>
<keyword evidence="1" id="KW-0433">Leucine-rich repeat</keyword>
<dbReference type="SMART" id="SM00255">
    <property type="entry name" value="TIR"/>
    <property type="match status" value="1"/>
</dbReference>
<dbReference type="AlphaFoldDB" id="A0AAF1BE90"/>
<dbReference type="InterPro" id="IPR044974">
    <property type="entry name" value="Disease_R_plants"/>
</dbReference>
<evidence type="ECO:0000313" key="7">
    <source>
        <dbReference type="Proteomes" id="UP000077755"/>
    </source>
</evidence>
<dbReference type="SUPFAM" id="SSF52540">
    <property type="entry name" value="P-loop containing nucleoside triphosphate hydrolases"/>
    <property type="match status" value="1"/>
</dbReference>
<proteinExistence type="predicted"/>
<accession>A0AAF1BE90</accession>
<dbReference type="Pfam" id="PF23282">
    <property type="entry name" value="WHD_ROQ1"/>
    <property type="match status" value="1"/>
</dbReference>
<gene>
    <name evidence="6" type="ORF">DCAR_0936105</name>
</gene>
<sequence>MASIGSPTPVSASAPDSALTWDVFLSYRGPDTGPNFTGHLYAALNRHGIQTYKDDYKLRMGDNISDALREAIEESKIYIVVFSKNYASSPWCLNELVDIVRFKNTEHRLIIPVFYKIDPSVVRHVTESFKKAFEVHQEGYYKDQMQQVDKWRAALKEAANVSGEHVCEKNRVEADVIERIVADILPRINPKVFDEETVGLDYSIESIEAMLSNQEGVTKIGIYGMGGVGKTTLAKAVFTKIYLLFEGSCFLANITSDSGTVNDMKALQQQLLSDVLLQNEKDVNNVAQGENLIKARLRKKKILVVIDDLNHTYQYKSLGVESFAQGSVVIVTTRHEDILEDFGVITECRYRVNKLGPRESLILFKQHAFQFGSKPDSALVKLSNDILYLADGLPLALKVFGSFLRTKYTIEEWRDFIEKLKDTPNKEIQDSLLISFNAIDDDPQVKKMFLDIACFFVGWSKERVFKILGTYYSNVNVKINNLKKRCLLAVHYEDMVDKDVLHMHDLLRDMGREVARNNSPGEPEKYSRLWLSEDIHTVLSEDNEEIMAIEGILYNEKGVSSCEITLETETFKKMKKLRFLRLSGFKDLTGSFKQAFKDLRWLHWDLCPLHCLPPEFKPLNLEILVLRRNIMRTLVPGMVFKKLHTLDISYSIYLTRTPDFNMLPCLVTLNIEECKRLEEVDRSVGSLPRLVSLNLRGCVKLASLPDTIGHLKALKHFNASNCPSLVEVPEELGNMESLEELKIMGLNGEKLPQSIGLLYNLVVLDSAFNRKLKTLPENICKLRSLEVLKVDLCYNLEALPEELGNITSLKVLDISGTRVSSLPDSIGYLTNLVKLILSNNSNLNTLPDTICNLRSLKILEIDSCERLEELPGQLQKITSLRELLLSSTAISKVELSQLPLSLKRLDFSKSVLTALPSGISQLSNLEYLNIEGCKQLLSIEELPPNLKELNASYCPSVKIYRAILKHLEVLNLEYCSGLKEIQGLEELTSVKEFNFTWCRQLWCIAELPPNLKLLSAYQCSSLKRLPHLSNLKHMEKMDLRKCVGLTEIQGLEELTSLKILDLDMCTNLLTIGELPSTIEWMKANGCSSMKILPDLSNLKHLEMLDLTGCSALTEIQGSEELSSIRELRLEDCSLSLLQRIFTKRFFQTYSGFGNVIRIYPGVKMYLPSWISQLHDSESRRRVSLDLTPSTSHNFLGTILCFKEATSVHWNENTYSIKNIRSGFKWSSSIHNYYTDGLIIIVPESIFSVTDSDHRIEFTAAGREFFAIHLLYSD</sequence>
<dbReference type="PRINTS" id="PR00364">
    <property type="entry name" value="DISEASERSIST"/>
</dbReference>
<keyword evidence="7" id="KW-1185">Reference proteome</keyword>
<evidence type="ECO:0000256" key="2">
    <source>
        <dbReference type="ARBA" id="ARBA00022737"/>
    </source>
</evidence>
<dbReference type="Pfam" id="PF01582">
    <property type="entry name" value="TIR"/>
    <property type="match status" value="1"/>
</dbReference>
<dbReference type="InterPro" id="IPR027417">
    <property type="entry name" value="P-loop_NTPase"/>
</dbReference>
<feature type="domain" description="TIR" evidence="5">
    <location>
        <begin position="19"/>
        <end position="188"/>
    </location>
</feature>
<dbReference type="GO" id="GO:0043531">
    <property type="term" value="F:ADP binding"/>
    <property type="evidence" value="ECO:0007669"/>
    <property type="project" value="InterPro"/>
</dbReference>
<dbReference type="Pfam" id="PF23598">
    <property type="entry name" value="LRR_14"/>
    <property type="match status" value="1"/>
</dbReference>
<dbReference type="Gene3D" id="3.80.10.10">
    <property type="entry name" value="Ribonuclease Inhibitor"/>
    <property type="match status" value="4"/>
</dbReference>
<dbReference type="Gene3D" id="1.10.8.430">
    <property type="entry name" value="Helical domain of apoptotic protease-activating factors"/>
    <property type="match status" value="1"/>
</dbReference>
<dbReference type="InterPro" id="IPR058192">
    <property type="entry name" value="WHD_ROQ1-like"/>
</dbReference>
<dbReference type="GO" id="GO:0051707">
    <property type="term" value="P:response to other organism"/>
    <property type="evidence" value="ECO:0007669"/>
    <property type="project" value="UniProtKB-ARBA"/>
</dbReference>
<evidence type="ECO:0000256" key="1">
    <source>
        <dbReference type="ARBA" id="ARBA00022614"/>
    </source>
</evidence>
<dbReference type="PROSITE" id="PS50104">
    <property type="entry name" value="TIR"/>
    <property type="match status" value="1"/>
</dbReference>
<dbReference type="InterPro" id="IPR042197">
    <property type="entry name" value="Apaf_helical"/>
</dbReference>
<dbReference type="InterPro" id="IPR032675">
    <property type="entry name" value="LRR_dom_sf"/>
</dbReference>
<keyword evidence="2" id="KW-0677">Repeat</keyword>
<dbReference type="GO" id="GO:0007165">
    <property type="term" value="P:signal transduction"/>
    <property type="evidence" value="ECO:0007669"/>
    <property type="project" value="InterPro"/>
</dbReference>
<dbReference type="Gene3D" id="3.40.50.300">
    <property type="entry name" value="P-loop containing nucleotide triphosphate hydrolases"/>
    <property type="match status" value="1"/>
</dbReference>
<keyword evidence="4" id="KW-0520">NAD</keyword>
<dbReference type="FunFam" id="3.40.50.10140:FF:000007">
    <property type="entry name" value="Disease resistance protein (TIR-NBS-LRR class)"/>
    <property type="match status" value="1"/>
</dbReference>
<organism evidence="6 7">
    <name type="scientific">Daucus carota subsp. sativus</name>
    <name type="common">Carrot</name>
    <dbReference type="NCBI Taxonomy" id="79200"/>
    <lineage>
        <taxon>Eukaryota</taxon>
        <taxon>Viridiplantae</taxon>
        <taxon>Streptophyta</taxon>
        <taxon>Embryophyta</taxon>
        <taxon>Tracheophyta</taxon>
        <taxon>Spermatophyta</taxon>
        <taxon>Magnoliopsida</taxon>
        <taxon>eudicotyledons</taxon>
        <taxon>Gunneridae</taxon>
        <taxon>Pentapetalae</taxon>
        <taxon>asterids</taxon>
        <taxon>campanulids</taxon>
        <taxon>Apiales</taxon>
        <taxon>Apiaceae</taxon>
        <taxon>Apioideae</taxon>
        <taxon>Scandiceae</taxon>
        <taxon>Daucinae</taxon>
        <taxon>Daucus</taxon>
        <taxon>Daucus sect. Daucus</taxon>
    </lineage>
</organism>
<dbReference type="SUPFAM" id="SSF52047">
    <property type="entry name" value="RNI-like"/>
    <property type="match status" value="1"/>
</dbReference>
<evidence type="ECO:0000256" key="3">
    <source>
        <dbReference type="ARBA" id="ARBA00022821"/>
    </source>
</evidence>
<protein>
    <recommendedName>
        <fullName evidence="5">TIR domain-containing protein</fullName>
    </recommendedName>
</protein>